<gene>
    <name evidence="3" type="primary">LOC117216437</name>
</gene>
<protein>
    <submittedName>
        <fullName evidence="3">Uncharacterized protein LOC117216437</fullName>
    </submittedName>
</protein>
<evidence type="ECO:0000313" key="3">
    <source>
        <dbReference type="RefSeq" id="XP_033319032.1"/>
    </source>
</evidence>
<accession>A0A6P8NYG7</accession>
<organism evidence="2 3">
    <name type="scientific">Bombus bifarius</name>
    <dbReference type="NCBI Taxonomy" id="103933"/>
    <lineage>
        <taxon>Eukaryota</taxon>
        <taxon>Metazoa</taxon>
        <taxon>Ecdysozoa</taxon>
        <taxon>Arthropoda</taxon>
        <taxon>Hexapoda</taxon>
        <taxon>Insecta</taxon>
        <taxon>Pterygota</taxon>
        <taxon>Neoptera</taxon>
        <taxon>Endopterygota</taxon>
        <taxon>Hymenoptera</taxon>
        <taxon>Apocrita</taxon>
        <taxon>Aculeata</taxon>
        <taxon>Apoidea</taxon>
        <taxon>Anthophila</taxon>
        <taxon>Apidae</taxon>
        <taxon>Bombus</taxon>
        <taxon>Pyrobombus</taxon>
    </lineage>
</organism>
<dbReference type="KEGG" id="bbif:117216437"/>
<dbReference type="AlphaFoldDB" id="A0A6P8NYG7"/>
<feature type="domain" description="PiggyBac transposable element-derived protein" evidence="1">
    <location>
        <begin position="110"/>
        <end position="159"/>
    </location>
</feature>
<reference evidence="3" key="1">
    <citation type="submission" date="2025-08" db="UniProtKB">
        <authorList>
            <consortium name="RefSeq"/>
        </authorList>
    </citation>
    <scope>IDENTIFICATION</scope>
    <source>
        <tissue evidence="3">Muscle</tissue>
    </source>
</reference>
<keyword evidence="2" id="KW-1185">Reference proteome</keyword>
<dbReference type="RefSeq" id="XP_033319032.1">
    <property type="nucleotide sequence ID" value="XM_033463141.1"/>
</dbReference>
<dbReference type="Pfam" id="PF13843">
    <property type="entry name" value="DDE_Tnp_1_7"/>
    <property type="match status" value="2"/>
</dbReference>
<name>A0A6P8NYG7_9HYME</name>
<dbReference type="PANTHER" id="PTHR46599:SF6">
    <property type="entry name" value="DUAL SPECIFICITY PHOSPHATASE 26"/>
    <property type="match status" value="1"/>
</dbReference>
<dbReference type="Proteomes" id="UP000515164">
    <property type="component" value="Unplaced"/>
</dbReference>
<evidence type="ECO:0000313" key="2">
    <source>
        <dbReference type="Proteomes" id="UP000515164"/>
    </source>
</evidence>
<dbReference type="PANTHER" id="PTHR46599">
    <property type="entry name" value="PIGGYBAC TRANSPOSABLE ELEMENT-DERIVED PROTEIN 4"/>
    <property type="match status" value="1"/>
</dbReference>
<evidence type="ECO:0000259" key="1">
    <source>
        <dbReference type="Pfam" id="PF13843"/>
    </source>
</evidence>
<sequence>MSRNEFVEILKFIRFDKKDDRSQRLKNDKFALISTVWDKFIENSQNCYKPGANITIDKQLFPTKVRCRFTQYLPNKPDKFGIKFWLASDVQTKYVVNGFPYLGKSEKDLPETVEFYNETKFGVNIARQMITKYSVKLRSKRWPLQVFFNILDLAGINAWILYKETTGEQISRKDFMFQLAEELVADNEKSRIEQRASEIQGTSKNSPYSRKWCQIGYCNNNKTTTICNLRKKYVCGKCTQKKLYVCKKCDE</sequence>
<dbReference type="GeneID" id="117216437"/>
<dbReference type="InterPro" id="IPR029526">
    <property type="entry name" value="PGBD"/>
</dbReference>
<proteinExistence type="predicted"/>
<feature type="domain" description="PiggyBac transposable element-derived protein" evidence="1">
    <location>
        <begin position="1"/>
        <end position="107"/>
    </location>
</feature>